<organism evidence="2 3">
    <name type="scientific">Acrasis kona</name>
    <dbReference type="NCBI Taxonomy" id="1008807"/>
    <lineage>
        <taxon>Eukaryota</taxon>
        <taxon>Discoba</taxon>
        <taxon>Heterolobosea</taxon>
        <taxon>Tetramitia</taxon>
        <taxon>Eutetramitia</taxon>
        <taxon>Acrasidae</taxon>
        <taxon>Acrasis</taxon>
    </lineage>
</organism>
<feature type="domain" description="Polymerase nucleotidyl transferase" evidence="1">
    <location>
        <begin position="34"/>
        <end position="73"/>
    </location>
</feature>
<dbReference type="InterPro" id="IPR043519">
    <property type="entry name" value="NT_sf"/>
</dbReference>
<name>A0AAW2Z4Y1_9EUKA</name>
<comment type="caution">
    <text evidence="2">The sequence shown here is derived from an EMBL/GenBank/DDBJ whole genome shotgun (WGS) entry which is preliminary data.</text>
</comment>
<evidence type="ECO:0000313" key="2">
    <source>
        <dbReference type="EMBL" id="KAL0484450.1"/>
    </source>
</evidence>
<dbReference type="CDD" id="cd05403">
    <property type="entry name" value="NT_KNTase_like"/>
    <property type="match status" value="1"/>
</dbReference>
<protein>
    <recommendedName>
        <fullName evidence="1">Polymerase nucleotidyl transferase domain-containing protein</fullName>
    </recommendedName>
</protein>
<evidence type="ECO:0000259" key="1">
    <source>
        <dbReference type="Pfam" id="PF01909"/>
    </source>
</evidence>
<sequence>KRTRFFKRTQSKMKKQPELDVCELLSTCGLTNTRVNIYQTGSRVYGTNQPDSDYDFFVVVTDEFFSQLDKLYNDQEKRVGRPFELQWTPASFDQNYHDGYRCLSVVDSNNREFNLNLYNTTSFRIKMTENWIQALQCIYLPAHFTLKQDLDEFDEKNIVVHYKHLVRNVVNEASKHFARFKKIWNSDRREAKKNLVHTFRGLIFGMQIVEHGSIIDYSAANDLYYMVRSDEEQDIEKVLSTYTPIYHRLRDDFNKFIFKERINPFKNSLTNDPAPLLLRYLEKFNYDINVLEKYLSLTVKFGRNNLVHIRDSNFSPHSSQIVLECANGTVVDLNSRSVASQPIKRVLELEHKNGENLNLKNTKMFLRRSPNLSCLVTLYYFNNEWLLSSEESADASDVLYPRVHSTVGNSTIAVEFWKLIGTKIDIDPNDQNKCFVFILDLCHHYFKNSCHHYYHNHVEEREFIDKYNYDPLQNNQLRLLAVINKDNHSEVECNPYAFKYNWCICELITLPKNVKLKWLQDYVRSIDPLEASSIWLMDDTLKRAYLPLPQRSSLIELLKLSEFTEQQVDVLITDVIRSVHLDEKKLNNLIQFFSNHERLVLFFNKSLEKYNKLVNAVNEIMSHVFSKDSKTMIQNLESLDISKWFNDGVNCKRPLQSLVMGARKEQTNISNIDEYLSKQPVPKFIYPVLFECVV</sequence>
<dbReference type="Gene3D" id="3.30.460.10">
    <property type="entry name" value="Beta Polymerase, domain 2"/>
    <property type="match status" value="1"/>
</dbReference>
<dbReference type="AlphaFoldDB" id="A0AAW2Z4Y1"/>
<accession>A0AAW2Z4Y1</accession>
<dbReference type="GO" id="GO:0016779">
    <property type="term" value="F:nucleotidyltransferase activity"/>
    <property type="evidence" value="ECO:0007669"/>
    <property type="project" value="InterPro"/>
</dbReference>
<proteinExistence type="predicted"/>
<keyword evidence="3" id="KW-1185">Reference proteome</keyword>
<dbReference type="Proteomes" id="UP001431209">
    <property type="component" value="Unassembled WGS sequence"/>
</dbReference>
<dbReference type="EMBL" id="JAOPGA020001043">
    <property type="protein sequence ID" value="KAL0484450.1"/>
    <property type="molecule type" value="Genomic_DNA"/>
</dbReference>
<reference evidence="2 3" key="1">
    <citation type="submission" date="2024-03" db="EMBL/GenBank/DDBJ databases">
        <title>The Acrasis kona genome and developmental transcriptomes reveal deep origins of eukaryotic multicellular pathways.</title>
        <authorList>
            <person name="Sheikh S."/>
            <person name="Fu C.-J."/>
            <person name="Brown M.W."/>
            <person name="Baldauf S.L."/>
        </authorList>
    </citation>
    <scope>NUCLEOTIDE SEQUENCE [LARGE SCALE GENOMIC DNA]</scope>
    <source>
        <strain evidence="2 3">ATCC MYA-3509</strain>
    </source>
</reference>
<dbReference type="InterPro" id="IPR002934">
    <property type="entry name" value="Polymerase_NTP_transf_dom"/>
</dbReference>
<evidence type="ECO:0000313" key="3">
    <source>
        <dbReference type="Proteomes" id="UP001431209"/>
    </source>
</evidence>
<gene>
    <name evidence="2" type="ORF">AKO1_005155</name>
</gene>
<dbReference type="Pfam" id="PF01909">
    <property type="entry name" value="NTP_transf_2"/>
    <property type="match status" value="1"/>
</dbReference>
<dbReference type="SUPFAM" id="SSF81301">
    <property type="entry name" value="Nucleotidyltransferase"/>
    <property type="match status" value="1"/>
</dbReference>
<feature type="non-terminal residue" evidence="2">
    <location>
        <position position="1"/>
    </location>
</feature>